<evidence type="ECO:0000256" key="1">
    <source>
        <dbReference type="ARBA" id="ARBA00005915"/>
    </source>
</evidence>
<proteinExistence type="inferred from homology"/>
<feature type="domain" description="RecJ OB" evidence="9">
    <location>
        <begin position="452"/>
        <end position="557"/>
    </location>
</feature>
<protein>
    <recommendedName>
        <fullName evidence="2">Single-stranded-DNA-specific exonuclease RecJ</fullName>
    </recommendedName>
</protein>
<dbReference type="EMBL" id="DVNH01000048">
    <property type="protein sequence ID" value="HIU52198.1"/>
    <property type="molecule type" value="Genomic_DNA"/>
</dbReference>
<dbReference type="PANTHER" id="PTHR30255">
    <property type="entry name" value="SINGLE-STRANDED-DNA-SPECIFIC EXONUCLEASE RECJ"/>
    <property type="match status" value="1"/>
</dbReference>
<dbReference type="GO" id="GO:0003676">
    <property type="term" value="F:nucleic acid binding"/>
    <property type="evidence" value="ECO:0007669"/>
    <property type="project" value="InterPro"/>
</dbReference>
<dbReference type="InterPro" id="IPR038763">
    <property type="entry name" value="DHH_sf"/>
</dbReference>
<evidence type="ECO:0000256" key="6">
    <source>
        <dbReference type="SAM" id="Coils"/>
    </source>
</evidence>
<name>A0A9D1M1L1_9FIRM</name>
<evidence type="ECO:0000313" key="10">
    <source>
        <dbReference type="EMBL" id="HIU52198.1"/>
    </source>
</evidence>
<feature type="coiled-coil region" evidence="6">
    <location>
        <begin position="308"/>
        <end position="340"/>
    </location>
</feature>
<gene>
    <name evidence="10" type="primary">recJ</name>
    <name evidence="10" type="ORF">IAB70_06275</name>
</gene>
<evidence type="ECO:0000256" key="5">
    <source>
        <dbReference type="ARBA" id="ARBA00022839"/>
    </source>
</evidence>
<dbReference type="Gene3D" id="3.10.310.30">
    <property type="match status" value="1"/>
</dbReference>
<reference evidence="10" key="1">
    <citation type="submission" date="2020-10" db="EMBL/GenBank/DDBJ databases">
        <authorList>
            <person name="Gilroy R."/>
        </authorList>
    </citation>
    <scope>NUCLEOTIDE SEQUENCE</scope>
    <source>
        <strain evidence="10">CHK195-15760</strain>
    </source>
</reference>
<keyword evidence="6" id="KW-0175">Coiled coil</keyword>
<accession>A0A9D1M1L1</accession>
<evidence type="ECO:0000256" key="2">
    <source>
        <dbReference type="ARBA" id="ARBA00019841"/>
    </source>
</evidence>
<dbReference type="InterPro" id="IPR041122">
    <property type="entry name" value="RecJ_OB"/>
</dbReference>
<evidence type="ECO:0000256" key="3">
    <source>
        <dbReference type="ARBA" id="ARBA00022722"/>
    </source>
</evidence>
<keyword evidence="3" id="KW-0540">Nuclease</keyword>
<dbReference type="InterPro" id="IPR003156">
    <property type="entry name" value="DHHA1_dom"/>
</dbReference>
<organism evidence="10 11">
    <name type="scientific">Candidatus Merdicola faecigallinarum</name>
    <dbReference type="NCBI Taxonomy" id="2840862"/>
    <lineage>
        <taxon>Bacteria</taxon>
        <taxon>Bacillati</taxon>
        <taxon>Bacillota</taxon>
        <taxon>Clostridia</taxon>
        <taxon>Candidatus Merdicola</taxon>
    </lineage>
</organism>
<dbReference type="NCBIfam" id="TIGR00644">
    <property type="entry name" value="recJ"/>
    <property type="match status" value="1"/>
</dbReference>
<feature type="domain" description="DDH" evidence="7">
    <location>
        <begin position="79"/>
        <end position="229"/>
    </location>
</feature>
<dbReference type="Pfam" id="PF17768">
    <property type="entry name" value="RecJ_OB"/>
    <property type="match status" value="1"/>
</dbReference>
<dbReference type="InterPro" id="IPR051673">
    <property type="entry name" value="SSDNA_exonuclease_RecJ"/>
</dbReference>
<evidence type="ECO:0000313" key="11">
    <source>
        <dbReference type="Proteomes" id="UP000824093"/>
    </source>
</evidence>
<evidence type="ECO:0000259" key="9">
    <source>
        <dbReference type="Pfam" id="PF17768"/>
    </source>
</evidence>
<comment type="similarity">
    <text evidence="1">Belongs to the RecJ family.</text>
</comment>
<dbReference type="Pfam" id="PF01368">
    <property type="entry name" value="DHH"/>
    <property type="match status" value="1"/>
</dbReference>
<dbReference type="SUPFAM" id="SSF64182">
    <property type="entry name" value="DHH phosphoesterases"/>
    <property type="match status" value="1"/>
</dbReference>
<keyword evidence="5 10" id="KW-0269">Exonuclease</keyword>
<dbReference type="GO" id="GO:0006310">
    <property type="term" value="P:DNA recombination"/>
    <property type="evidence" value="ECO:0007669"/>
    <property type="project" value="InterPro"/>
</dbReference>
<evidence type="ECO:0000259" key="8">
    <source>
        <dbReference type="Pfam" id="PF02272"/>
    </source>
</evidence>
<dbReference type="Gene3D" id="3.90.1640.30">
    <property type="match status" value="1"/>
</dbReference>
<dbReference type="Pfam" id="PF02272">
    <property type="entry name" value="DHHA1"/>
    <property type="match status" value="1"/>
</dbReference>
<sequence>MTKKWKFYDIDQEKANRIKNKLKISELLSEILVNRNVKTEEEARIFLNPTRNDFYDPFLFKDMDIAVDRIIKAIEEKEKVVIYGDYDVDGITSTTVLKQFLEERGLKADTYIPNRLDEGYGLNKDAIDIIANNKNTLIITVDCGISGIKEIEYARTLGIETIVTDHHEAGEVLPNAIAVIDAKRKDNTYPFRGLAGVGVVFKVIQAISKKLELEEKEYLKYLDLVCVGTISDIVPLVGENRVIAKLGLKLVQVTKNLGLKTLIQTIGYQKIDSNAVSFGIAPRINACGRMGHEEEALKLFLSKDIEEVQKIAEKLNEYNRLRQEIEKKIYEEAIQKIQKEQMEKNSSIVVAGENWHHGVIGIVSSKVTDLYFKPSILLGIEGDIAKGSGRSIPGFDLHDALCECGECLEKYGGHEMAVGLSLKKENLIPFQQKFEAIAKQHKIEEIIPELWIDKQITLKDMTKEVMQDLEQLEPFGEGNKLPLFFYKNLKIDSIRALSEGKHIKLTLKDTNYIINVIGFNLGYLTNEYLIGDRVDIVGNLEINHYNGTDTIQINLKDMRKSY</sequence>
<keyword evidence="4" id="KW-0378">Hydrolase</keyword>
<dbReference type="InterPro" id="IPR001667">
    <property type="entry name" value="DDH_dom"/>
</dbReference>
<reference evidence="10" key="2">
    <citation type="journal article" date="2021" name="PeerJ">
        <title>Extensive microbial diversity within the chicken gut microbiome revealed by metagenomics and culture.</title>
        <authorList>
            <person name="Gilroy R."/>
            <person name="Ravi A."/>
            <person name="Getino M."/>
            <person name="Pursley I."/>
            <person name="Horton D.L."/>
            <person name="Alikhan N.F."/>
            <person name="Baker D."/>
            <person name="Gharbi K."/>
            <person name="Hall N."/>
            <person name="Watson M."/>
            <person name="Adriaenssens E.M."/>
            <person name="Foster-Nyarko E."/>
            <person name="Jarju S."/>
            <person name="Secka A."/>
            <person name="Antonio M."/>
            <person name="Oren A."/>
            <person name="Chaudhuri R.R."/>
            <person name="La Ragione R."/>
            <person name="Hildebrand F."/>
            <person name="Pallen M.J."/>
        </authorList>
    </citation>
    <scope>NUCLEOTIDE SEQUENCE</scope>
    <source>
        <strain evidence="10">CHK195-15760</strain>
    </source>
</reference>
<evidence type="ECO:0000259" key="7">
    <source>
        <dbReference type="Pfam" id="PF01368"/>
    </source>
</evidence>
<evidence type="ECO:0000256" key="4">
    <source>
        <dbReference type="ARBA" id="ARBA00022801"/>
    </source>
</evidence>
<dbReference type="GO" id="GO:0008409">
    <property type="term" value="F:5'-3' exonuclease activity"/>
    <property type="evidence" value="ECO:0007669"/>
    <property type="project" value="InterPro"/>
</dbReference>
<dbReference type="InterPro" id="IPR004610">
    <property type="entry name" value="RecJ"/>
</dbReference>
<comment type="caution">
    <text evidence="10">The sequence shown here is derived from an EMBL/GenBank/DDBJ whole genome shotgun (WGS) entry which is preliminary data.</text>
</comment>
<dbReference type="Proteomes" id="UP000824093">
    <property type="component" value="Unassembled WGS sequence"/>
</dbReference>
<dbReference type="GO" id="GO:0006281">
    <property type="term" value="P:DNA repair"/>
    <property type="evidence" value="ECO:0007669"/>
    <property type="project" value="InterPro"/>
</dbReference>
<dbReference type="PANTHER" id="PTHR30255:SF2">
    <property type="entry name" value="SINGLE-STRANDED-DNA-SPECIFIC EXONUCLEASE RECJ"/>
    <property type="match status" value="1"/>
</dbReference>
<feature type="domain" description="DHHA1" evidence="8">
    <location>
        <begin position="347"/>
        <end position="439"/>
    </location>
</feature>
<dbReference type="AlphaFoldDB" id="A0A9D1M1L1"/>